<accession>A0ACC2S215</accession>
<proteinExistence type="predicted"/>
<name>A0ACC2S215_9FUNG</name>
<evidence type="ECO:0000313" key="1">
    <source>
        <dbReference type="EMBL" id="KAJ9056335.1"/>
    </source>
</evidence>
<keyword evidence="2" id="KW-1185">Reference proteome</keyword>
<sequence length="155" mass="16869">MGLVDKAGMAAQHNTDMHSKGRALPILHVHLQEVLGGFSCPLTRSEASKYVEQFRPLGVKVVAICCDIPGVSLVTGESSREDKLYLNPSRFISKQGPAMAVGATIKKELQVHQKVRLVNSRAKVALVAWNQRHAIKALVSSLINQPILARVGLKK</sequence>
<organism evidence="1 2">
    <name type="scientific">Entomophthora muscae</name>
    <dbReference type="NCBI Taxonomy" id="34485"/>
    <lineage>
        <taxon>Eukaryota</taxon>
        <taxon>Fungi</taxon>
        <taxon>Fungi incertae sedis</taxon>
        <taxon>Zoopagomycota</taxon>
        <taxon>Entomophthoromycotina</taxon>
        <taxon>Entomophthoromycetes</taxon>
        <taxon>Entomophthorales</taxon>
        <taxon>Entomophthoraceae</taxon>
        <taxon>Entomophthora</taxon>
    </lineage>
</organism>
<gene>
    <name evidence="1" type="ORF">DSO57_1034206</name>
</gene>
<protein>
    <submittedName>
        <fullName evidence="1">Uncharacterized protein</fullName>
    </submittedName>
</protein>
<dbReference type="EMBL" id="QTSX02005961">
    <property type="protein sequence ID" value="KAJ9056335.1"/>
    <property type="molecule type" value="Genomic_DNA"/>
</dbReference>
<comment type="caution">
    <text evidence="1">The sequence shown here is derived from an EMBL/GenBank/DDBJ whole genome shotgun (WGS) entry which is preliminary data.</text>
</comment>
<dbReference type="Proteomes" id="UP001165960">
    <property type="component" value="Unassembled WGS sequence"/>
</dbReference>
<reference evidence="1" key="1">
    <citation type="submission" date="2022-04" db="EMBL/GenBank/DDBJ databases">
        <title>Genome of the entomopathogenic fungus Entomophthora muscae.</title>
        <authorList>
            <person name="Elya C."/>
            <person name="Lovett B.R."/>
            <person name="Lee E."/>
            <person name="Macias A.M."/>
            <person name="Hajek A.E."/>
            <person name="De Bivort B.L."/>
            <person name="Kasson M.T."/>
            <person name="De Fine Licht H.H."/>
            <person name="Stajich J.E."/>
        </authorList>
    </citation>
    <scope>NUCLEOTIDE SEQUENCE</scope>
    <source>
        <strain evidence="1">Berkeley</strain>
    </source>
</reference>
<evidence type="ECO:0000313" key="2">
    <source>
        <dbReference type="Proteomes" id="UP001165960"/>
    </source>
</evidence>